<keyword evidence="2" id="KW-1185">Reference proteome</keyword>
<evidence type="ECO:0000313" key="1">
    <source>
        <dbReference type="EMBL" id="MFN0297763.1"/>
    </source>
</evidence>
<dbReference type="RefSeq" id="WP_409140323.1">
    <property type="nucleotide sequence ID" value="NZ_JBJXCW010000008.1"/>
</dbReference>
<dbReference type="EMBL" id="JBJXCW010000008">
    <property type="protein sequence ID" value="MFN0297763.1"/>
    <property type="molecule type" value="Genomic_DNA"/>
</dbReference>
<name>A0ABW9JXG6_9GAMM</name>
<comment type="caution">
    <text evidence="1">The sequence shown here is derived from an EMBL/GenBank/DDBJ whole genome shotgun (WGS) entry which is preliminary data.</text>
</comment>
<evidence type="ECO:0000313" key="2">
    <source>
        <dbReference type="Proteomes" id="UP001632339"/>
    </source>
</evidence>
<reference evidence="1 2" key="1">
    <citation type="submission" date="2024-12" db="EMBL/GenBank/DDBJ databases">
        <title>C001-4G Acinetobacter sp. assembled genome.</title>
        <authorList>
            <person name="D'Arcy K."/>
            <person name="Kingdon A.D.H."/>
            <person name="Breen A."/>
            <person name="Mckeown C."/>
            <person name="Allman E."/>
            <person name="Sharma P."/>
            <person name="Mcleman A."/>
            <person name="Roberts A.P."/>
        </authorList>
    </citation>
    <scope>NUCLEOTIDE SEQUENCE [LARGE SCALE GENOMIC DNA]</scope>
    <source>
        <strain evidence="1 2">C1-4G</strain>
    </source>
</reference>
<sequence length="192" mass="22142">MRSFIEALEKCIQTENWYGALFIALSLPDICAKIEYPDEKNSSAKRYIQWFDRYLKKNYETSRNAIPLSSKLEALTALIPAGIGGGRKKETFLTGPDFYALRCAYLHEGSDEITSQRKRDILEKFEFVQPGKGVIFHNNLKNDKILQLQVSELSREVICGVQTWLNEIKEDEIKMRKVSDLVCINFSSNFIF</sequence>
<organism evidence="1 2">
    <name type="scientific">Acinetobacter albensis</name>
    <dbReference type="NCBI Taxonomy" id="1673609"/>
    <lineage>
        <taxon>Bacteria</taxon>
        <taxon>Pseudomonadati</taxon>
        <taxon>Pseudomonadota</taxon>
        <taxon>Gammaproteobacteria</taxon>
        <taxon>Moraxellales</taxon>
        <taxon>Moraxellaceae</taxon>
        <taxon>Acinetobacter</taxon>
    </lineage>
</organism>
<dbReference type="Proteomes" id="UP001632339">
    <property type="component" value="Unassembled WGS sequence"/>
</dbReference>
<proteinExistence type="predicted"/>
<protein>
    <submittedName>
        <fullName evidence="1">Uncharacterized protein</fullName>
    </submittedName>
</protein>
<gene>
    <name evidence="1" type="ORF">ACKVE0_09550</name>
</gene>
<accession>A0ABW9JXG6</accession>